<organism evidence="1 2">
    <name type="scientific">Quillaja saponaria</name>
    <name type="common">Soap bark tree</name>
    <dbReference type="NCBI Taxonomy" id="32244"/>
    <lineage>
        <taxon>Eukaryota</taxon>
        <taxon>Viridiplantae</taxon>
        <taxon>Streptophyta</taxon>
        <taxon>Embryophyta</taxon>
        <taxon>Tracheophyta</taxon>
        <taxon>Spermatophyta</taxon>
        <taxon>Magnoliopsida</taxon>
        <taxon>eudicotyledons</taxon>
        <taxon>Gunneridae</taxon>
        <taxon>Pentapetalae</taxon>
        <taxon>rosids</taxon>
        <taxon>fabids</taxon>
        <taxon>Fabales</taxon>
        <taxon>Quillajaceae</taxon>
        <taxon>Quillaja</taxon>
    </lineage>
</organism>
<dbReference type="InterPro" id="IPR004567">
    <property type="entry name" value="Type_II_PanK"/>
</dbReference>
<dbReference type="Gene3D" id="3.30.420.510">
    <property type="match status" value="1"/>
</dbReference>
<dbReference type="GO" id="GO:0015937">
    <property type="term" value="P:coenzyme A biosynthetic process"/>
    <property type="evidence" value="ECO:0007669"/>
    <property type="project" value="InterPro"/>
</dbReference>
<reference evidence="1" key="1">
    <citation type="journal article" date="2023" name="Science">
        <title>Elucidation of the pathway for biosynthesis of saponin adjuvants from the soapbark tree.</title>
        <authorList>
            <person name="Reed J."/>
            <person name="Orme A."/>
            <person name="El-Demerdash A."/>
            <person name="Owen C."/>
            <person name="Martin L.B.B."/>
            <person name="Misra R.C."/>
            <person name="Kikuchi S."/>
            <person name="Rejzek M."/>
            <person name="Martin A.C."/>
            <person name="Harkess A."/>
            <person name="Leebens-Mack J."/>
            <person name="Louveau T."/>
            <person name="Stephenson M.J."/>
            <person name="Osbourn A."/>
        </authorList>
    </citation>
    <scope>NUCLEOTIDE SEQUENCE</scope>
    <source>
        <strain evidence="1">S10</strain>
    </source>
</reference>
<keyword evidence="1" id="KW-0808">Transferase</keyword>
<keyword evidence="1" id="KW-0418">Kinase</keyword>
<comment type="caution">
    <text evidence="1">The sequence shown here is derived from an EMBL/GenBank/DDBJ whole genome shotgun (WGS) entry which is preliminary data.</text>
</comment>
<sequence>MSSGLNSVLCGQLDFKGATIQGNLEDFDAPISLPNQNSNLSLVSLDIGGTLIKLVYLMPTGNSCVNLTCEDSQDRAMSNEAFHGGRLEFVKFETKDIGDSGEFICNKLLHKCKGSSSCLSKETMCRCAKIMATGGGAHKYEDLFNDSLGFTFHKIDEIDGVVACANFLLKVNGEGKADLFTASNIGASTMLGLARVLTKCKSYDHFLKLSQLGHDSTLDLTVGDVYGEMGYPKISYLAANHLGIKKVFFGGSFTIGHSDTMERISNELGIRSQGQMQAIFLRHEGFLGALGALMNYRISDAVQAIGNNLPEVSF</sequence>
<dbReference type="PANTHER" id="PTHR12280:SF36">
    <property type="entry name" value="PANTOTHENATE KINASE 1"/>
    <property type="match status" value="1"/>
</dbReference>
<dbReference type="EMBL" id="JARAOO010000008">
    <property type="protein sequence ID" value="KAJ7960087.1"/>
    <property type="molecule type" value="Genomic_DNA"/>
</dbReference>
<protein>
    <submittedName>
        <fullName evidence="1">Pantothenate kinase 2</fullName>
    </submittedName>
</protein>
<dbReference type="InterPro" id="IPR043129">
    <property type="entry name" value="ATPase_NBD"/>
</dbReference>
<dbReference type="GO" id="GO:0005634">
    <property type="term" value="C:nucleus"/>
    <property type="evidence" value="ECO:0007669"/>
    <property type="project" value="TreeGrafter"/>
</dbReference>
<dbReference type="Proteomes" id="UP001163823">
    <property type="component" value="Chromosome 8"/>
</dbReference>
<name>A0AAD7PM06_QUISA</name>
<proteinExistence type="predicted"/>
<dbReference type="PANTHER" id="PTHR12280">
    <property type="entry name" value="PANTOTHENATE KINASE"/>
    <property type="match status" value="1"/>
</dbReference>
<accession>A0AAD7PM06</accession>
<dbReference type="KEGG" id="qsa:O6P43_020579"/>
<dbReference type="GO" id="GO:0005524">
    <property type="term" value="F:ATP binding"/>
    <property type="evidence" value="ECO:0007669"/>
    <property type="project" value="InterPro"/>
</dbReference>
<keyword evidence="2" id="KW-1185">Reference proteome</keyword>
<dbReference type="Pfam" id="PF03630">
    <property type="entry name" value="Fumble"/>
    <property type="match status" value="2"/>
</dbReference>
<dbReference type="GO" id="GO:0005829">
    <property type="term" value="C:cytosol"/>
    <property type="evidence" value="ECO:0007669"/>
    <property type="project" value="TreeGrafter"/>
</dbReference>
<gene>
    <name evidence="1" type="ORF">O6P43_020579</name>
</gene>
<evidence type="ECO:0000313" key="1">
    <source>
        <dbReference type="EMBL" id="KAJ7960087.1"/>
    </source>
</evidence>
<evidence type="ECO:0000313" key="2">
    <source>
        <dbReference type="Proteomes" id="UP001163823"/>
    </source>
</evidence>
<dbReference type="GO" id="GO:0004594">
    <property type="term" value="F:pantothenate kinase activity"/>
    <property type="evidence" value="ECO:0007669"/>
    <property type="project" value="TreeGrafter"/>
</dbReference>
<dbReference type="SUPFAM" id="SSF53067">
    <property type="entry name" value="Actin-like ATPase domain"/>
    <property type="match status" value="2"/>
</dbReference>
<dbReference type="AlphaFoldDB" id="A0AAD7PM06"/>